<proteinExistence type="predicted"/>
<keyword evidence="3" id="KW-1185">Reference proteome</keyword>
<evidence type="ECO:0000256" key="1">
    <source>
        <dbReference type="SAM" id="MobiDB-lite"/>
    </source>
</evidence>
<gene>
    <name evidence="2" type="ORF">THAOC_22162</name>
</gene>
<evidence type="ECO:0000313" key="3">
    <source>
        <dbReference type="Proteomes" id="UP000266841"/>
    </source>
</evidence>
<name>K0RXS3_THAOC</name>
<feature type="compositionally biased region" description="Basic and acidic residues" evidence="1">
    <location>
        <begin position="77"/>
        <end position="90"/>
    </location>
</feature>
<sequence length="250" mass="27169">MNMVTGKVTCYELQQCPATGAGPHTRHGNTPLRSAWAGLTATTIDQTELHSLNPLANGIVEGNQKEKLQNQKSAGIEPEKWQATRDPKKEKKCTSRTRWRTPLEVDPNLHSVGDLDSQLDSICTMGDALNVVDLTVISCCSCLTSMSLLSVVPISNKPTSCCRRNYCVGLSRYFGGNTSILNSSFACGMTESKLTEHSRDVIIVEYGRASKSATRCPCVSYGQGSRSLNRLSAGPQLLFKLPSHCTSKLV</sequence>
<evidence type="ECO:0000313" key="2">
    <source>
        <dbReference type="EMBL" id="EJK57765.1"/>
    </source>
</evidence>
<dbReference type="EMBL" id="AGNL01027098">
    <property type="protein sequence ID" value="EJK57765.1"/>
    <property type="molecule type" value="Genomic_DNA"/>
</dbReference>
<reference evidence="2 3" key="1">
    <citation type="journal article" date="2012" name="Genome Biol.">
        <title>Genome and low-iron response of an oceanic diatom adapted to chronic iron limitation.</title>
        <authorList>
            <person name="Lommer M."/>
            <person name="Specht M."/>
            <person name="Roy A.S."/>
            <person name="Kraemer L."/>
            <person name="Andreson R."/>
            <person name="Gutowska M.A."/>
            <person name="Wolf J."/>
            <person name="Bergner S.V."/>
            <person name="Schilhabel M.B."/>
            <person name="Klostermeier U.C."/>
            <person name="Beiko R.G."/>
            <person name="Rosenstiel P."/>
            <person name="Hippler M."/>
            <person name="Laroche J."/>
        </authorList>
    </citation>
    <scope>NUCLEOTIDE SEQUENCE [LARGE SCALE GENOMIC DNA]</scope>
    <source>
        <strain evidence="2 3">CCMP1005</strain>
    </source>
</reference>
<feature type="region of interest" description="Disordered" evidence="1">
    <location>
        <begin position="70"/>
        <end position="90"/>
    </location>
</feature>
<accession>K0RXS3</accession>
<comment type="caution">
    <text evidence="2">The sequence shown here is derived from an EMBL/GenBank/DDBJ whole genome shotgun (WGS) entry which is preliminary data.</text>
</comment>
<organism evidence="2 3">
    <name type="scientific">Thalassiosira oceanica</name>
    <name type="common">Marine diatom</name>
    <dbReference type="NCBI Taxonomy" id="159749"/>
    <lineage>
        <taxon>Eukaryota</taxon>
        <taxon>Sar</taxon>
        <taxon>Stramenopiles</taxon>
        <taxon>Ochrophyta</taxon>
        <taxon>Bacillariophyta</taxon>
        <taxon>Coscinodiscophyceae</taxon>
        <taxon>Thalassiosirophycidae</taxon>
        <taxon>Thalassiosirales</taxon>
        <taxon>Thalassiosiraceae</taxon>
        <taxon>Thalassiosira</taxon>
    </lineage>
</organism>
<protein>
    <submittedName>
        <fullName evidence="2">Uncharacterized protein</fullName>
    </submittedName>
</protein>
<dbReference type="Proteomes" id="UP000266841">
    <property type="component" value="Unassembled WGS sequence"/>
</dbReference>
<dbReference type="AlphaFoldDB" id="K0RXS3"/>